<feature type="transmembrane region" description="Helical" evidence="1">
    <location>
        <begin position="24"/>
        <end position="46"/>
    </location>
</feature>
<feature type="transmembrane region" description="Helical" evidence="1">
    <location>
        <begin position="137"/>
        <end position="160"/>
    </location>
</feature>
<keyword evidence="1" id="KW-1133">Transmembrane helix</keyword>
<comment type="caution">
    <text evidence="2">The sequence shown here is derived from an EMBL/GenBank/DDBJ whole genome shotgun (WGS) entry which is preliminary data.</text>
</comment>
<feature type="transmembrane region" description="Helical" evidence="1">
    <location>
        <begin position="111"/>
        <end position="131"/>
    </location>
</feature>
<accession>A0A412PEM2</accession>
<dbReference type="Pfam" id="PF16962">
    <property type="entry name" value="ABC_export"/>
    <property type="match status" value="1"/>
</dbReference>
<keyword evidence="1" id="KW-0812">Transmembrane</keyword>
<reference evidence="2 3" key="1">
    <citation type="submission" date="2018-08" db="EMBL/GenBank/DDBJ databases">
        <title>A genome reference for cultivated species of the human gut microbiota.</title>
        <authorList>
            <person name="Zou Y."/>
            <person name="Xue W."/>
            <person name="Luo G."/>
        </authorList>
    </citation>
    <scope>NUCLEOTIDE SEQUENCE [LARGE SCALE GENOMIC DNA]</scope>
    <source>
        <strain evidence="2 3">AF18-46</strain>
    </source>
</reference>
<dbReference type="RefSeq" id="WP_118764651.1">
    <property type="nucleotide sequence ID" value="NZ_CABJCF010000002.1"/>
</dbReference>
<sequence>MNVLFYLHKRILINGFKRSIRKPAFVLMLIAAIAYFALLTAGYKSFFSQIGITNASEFIVLIMVIQLYLGVPGLIQYFKRKGLLFRKADVQFVFQAPIHPKEILLFSGLRSIVVSSIFMIIFCIFGCVLYPASSLQFLLYVVVYLILDFFIEMSLIVLCYGNETIPNTYIRLISYLLYIVLGALTVGFLLLVIDHGYSMAIVVEYLKSPFIKMVPLFGWSIGLLQWIFYGYDWSNVVSTILFILSAIFLPLLAYKSKCEGDYYEEAEKFSDEYEQAIGNAKAGEVSIVGAKPKKYMHASIKYKGYNAKAIFYRQLLEYKKNRFFIFSFRTFIFLLAGVALHFLSRKDNVMHDLMSIRLFVIPIIVTYYITFFGVIRSKWMKELQNYYTFLLPDTKIHKTWNATKIEHIRAFIDTMILALIGGAVLGLSPLQILLTGLVGVSVNANRIYINMMVQTIISPAIGDFKLFVQFIDMFLMLVSTGASVFVAIASMIVFNNLEAAFLGMIMTSSVMACIAFFLSSFAFEKMEVME</sequence>
<dbReference type="EMBL" id="QRWX01000002">
    <property type="protein sequence ID" value="RGT56088.1"/>
    <property type="molecule type" value="Genomic_DNA"/>
</dbReference>
<evidence type="ECO:0000313" key="3">
    <source>
        <dbReference type="Proteomes" id="UP000284731"/>
    </source>
</evidence>
<feature type="transmembrane region" description="Helical" evidence="1">
    <location>
        <begin position="323"/>
        <end position="344"/>
    </location>
</feature>
<feature type="transmembrane region" description="Helical" evidence="1">
    <location>
        <begin position="356"/>
        <end position="375"/>
    </location>
</feature>
<feature type="transmembrane region" description="Helical" evidence="1">
    <location>
        <begin position="233"/>
        <end position="254"/>
    </location>
</feature>
<protein>
    <submittedName>
        <fullName evidence="2">Uncharacterized protein</fullName>
    </submittedName>
</protein>
<evidence type="ECO:0000256" key="1">
    <source>
        <dbReference type="SAM" id="Phobius"/>
    </source>
</evidence>
<feature type="transmembrane region" description="Helical" evidence="1">
    <location>
        <begin position="500"/>
        <end position="523"/>
    </location>
</feature>
<organism evidence="2 3">
    <name type="scientific">Solobacterium moorei</name>
    <dbReference type="NCBI Taxonomy" id="102148"/>
    <lineage>
        <taxon>Bacteria</taxon>
        <taxon>Bacillati</taxon>
        <taxon>Bacillota</taxon>
        <taxon>Erysipelotrichia</taxon>
        <taxon>Erysipelotrichales</taxon>
        <taxon>Erysipelotrichaceae</taxon>
        <taxon>Solobacterium</taxon>
    </lineage>
</organism>
<proteinExistence type="predicted"/>
<gene>
    <name evidence="2" type="ORF">DWX20_04580</name>
</gene>
<dbReference type="InterPro" id="IPR031584">
    <property type="entry name" value="Put_ABC_export"/>
</dbReference>
<feature type="transmembrane region" description="Helical" evidence="1">
    <location>
        <begin position="474"/>
        <end position="494"/>
    </location>
</feature>
<feature type="transmembrane region" description="Helical" evidence="1">
    <location>
        <begin position="172"/>
        <end position="193"/>
    </location>
</feature>
<evidence type="ECO:0000313" key="2">
    <source>
        <dbReference type="EMBL" id="RGT56088.1"/>
    </source>
</evidence>
<dbReference type="AlphaFoldDB" id="A0A412PEM2"/>
<feature type="transmembrane region" description="Helical" evidence="1">
    <location>
        <begin position="416"/>
        <end position="441"/>
    </location>
</feature>
<dbReference type="Proteomes" id="UP000284731">
    <property type="component" value="Unassembled WGS sequence"/>
</dbReference>
<feature type="transmembrane region" description="Helical" evidence="1">
    <location>
        <begin position="58"/>
        <end position="78"/>
    </location>
</feature>
<keyword evidence="1" id="KW-0472">Membrane</keyword>
<name>A0A412PEM2_9FIRM</name>